<evidence type="ECO:0000313" key="10">
    <source>
        <dbReference type="EMBL" id="BDZ57446.1"/>
    </source>
</evidence>
<keyword evidence="5 8" id="KW-1133">Transmembrane helix</keyword>
<evidence type="ECO:0000256" key="8">
    <source>
        <dbReference type="SAM" id="Phobius"/>
    </source>
</evidence>
<feature type="transmembrane region" description="Helical" evidence="8">
    <location>
        <begin position="17"/>
        <end position="36"/>
    </location>
</feature>
<reference evidence="11" key="1">
    <citation type="journal article" date="2019" name="Int. J. Syst. Evol. Microbiol.">
        <title>The Global Catalogue of Microorganisms (GCM) 10K type strain sequencing project: providing services to taxonomists for standard genome sequencing and annotation.</title>
        <authorList>
            <consortium name="The Broad Institute Genomics Platform"/>
            <consortium name="The Broad Institute Genome Sequencing Center for Infectious Disease"/>
            <person name="Wu L."/>
            <person name="Ma J."/>
        </authorList>
    </citation>
    <scope>NUCLEOTIDE SEQUENCE [LARGE SCALE GENOMIC DNA]</scope>
    <source>
        <strain evidence="11">NBRC 110608</strain>
    </source>
</reference>
<dbReference type="InterPro" id="IPR032816">
    <property type="entry name" value="VTT_dom"/>
</dbReference>
<feature type="compositionally biased region" description="Low complexity" evidence="7">
    <location>
        <begin position="205"/>
        <end position="220"/>
    </location>
</feature>
<evidence type="ECO:0000256" key="3">
    <source>
        <dbReference type="ARBA" id="ARBA00022475"/>
    </source>
</evidence>
<feature type="transmembrane region" description="Helical" evidence="8">
    <location>
        <begin position="56"/>
        <end position="77"/>
    </location>
</feature>
<keyword evidence="4 8" id="KW-0812">Transmembrane</keyword>
<feature type="region of interest" description="Disordered" evidence="7">
    <location>
        <begin position="204"/>
        <end position="250"/>
    </location>
</feature>
<evidence type="ECO:0000259" key="9">
    <source>
        <dbReference type="Pfam" id="PF09335"/>
    </source>
</evidence>
<organism evidence="10 11">
    <name type="scientific">Barrientosiimonas endolithica</name>
    <dbReference type="NCBI Taxonomy" id="1535208"/>
    <lineage>
        <taxon>Bacteria</taxon>
        <taxon>Bacillati</taxon>
        <taxon>Actinomycetota</taxon>
        <taxon>Actinomycetes</taxon>
        <taxon>Micrococcales</taxon>
        <taxon>Dermacoccaceae</taxon>
        <taxon>Barrientosiimonas</taxon>
    </lineage>
</organism>
<accession>A0ABN6YKE7</accession>
<dbReference type="Proteomes" id="UP001321421">
    <property type="component" value="Chromosome"/>
</dbReference>
<dbReference type="InterPro" id="IPR051311">
    <property type="entry name" value="DedA_domain"/>
</dbReference>
<proteinExistence type="inferred from homology"/>
<evidence type="ECO:0000256" key="2">
    <source>
        <dbReference type="ARBA" id="ARBA00010792"/>
    </source>
</evidence>
<feature type="transmembrane region" description="Helical" evidence="8">
    <location>
        <begin position="174"/>
        <end position="195"/>
    </location>
</feature>
<dbReference type="PANTHER" id="PTHR42709">
    <property type="entry name" value="ALKALINE PHOSPHATASE LIKE PROTEIN"/>
    <property type="match status" value="1"/>
</dbReference>
<comment type="similarity">
    <text evidence="2">Belongs to the DedA family.</text>
</comment>
<feature type="compositionally biased region" description="Gly residues" evidence="7">
    <location>
        <begin position="230"/>
        <end position="239"/>
    </location>
</feature>
<evidence type="ECO:0000256" key="7">
    <source>
        <dbReference type="SAM" id="MobiDB-lite"/>
    </source>
</evidence>
<keyword evidence="3" id="KW-1003">Cell membrane</keyword>
<dbReference type="PANTHER" id="PTHR42709:SF6">
    <property type="entry name" value="UNDECAPRENYL PHOSPHATE TRANSPORTER A"/>
    <property type="match status" value="1"/>
</dbReference>
<evidence type="ECO:0000256" key="6">
    <source>
        <dbReference type="ARBA" id="ARBA00023136"/>
    </source>
</evidence>
<keyword evidence="6 8" id="KW-0472">Membrane</keyword>
<keyword evidence="11" id="KW-1185">Reference proteome</keyword>
<sequence length="250" mass="26319">MIDQVLLWLEHLMGSPWVYAALFSMSLVDAVIPVFPSEAPIIMAGVYAASTGTPNLVGVFVAAALGAWIGDHVTYFIGRRLSGRVDRWPLETRRGRAVEASRRLLAKRGGMALVVARFIPWGRIATAMVMGATRYPLRSFSAYDALGTTVWALHGTLLGYIGGAAFQDQPLKGMLLGLGLAFLVSVLIEAGRWWWERRRTRRAAVGRSTSAGPDGVDAPDGAGGADRADGAGGAGGGATGPVSARGGVAR</sequence>
<evidence type="ECO:0000256" key="1">
    <source>
        <dbReference type="ARBA" id="ARBA00004651"/>
    </source>
</evidence>
<dbReference type="Pfam" id="PF09335">
    <property type="entry name" value="VTT_dom"/>
    <property type="match status" value="1"/>
</dbReference>
<dbReference type="EMBL" id="AP027735">
    <property type="protein sequence ID" value="BDZ57446.1"/>
    <property type="molecule type" value="Genomic_DNA"/>
</dbReference>
<name>A0ABN6YKE7_9MICO</name>
<evidence type="ECO:0000256" key="4">
    <source>
        <dbReference type="ARBA" id="ARBA00022692"/>
    </source>
</evidence>
<feature type="transmembrane region" description="Helical" evidence="8">
    <location>
        <begin position="140"/>
        <end position="162"/>
    </location>
</feature>
<dbReference type="RefSeq" id="WP_289232525.1">
    <property type="nucleotide sequence ID" value="NZ_AP027735.1"/>
</dbReference>
<evidence type="ECO:0000256" key="5">
    <source>
        <dbReference type="ARBA" id="ARBA00022989"/>
    </source>
</evidence>
<evidence type="ECO:0000313" key="11">
    <source>
        <dbReference type="Proteomes" id="UP001321421"/>
    </source>
</evidence>
<gene>
    <name evidence="10" type="ORF">GCM10025872_11030</name>
</gene>
<comment type="subcellular location">
    <subcellularLocation>
        <location evidence="1">Cell membrane</location>
        <topology evidence="1">Multi-pass membrane protein</topology>
    </subcellularLocation>
</comment>
<feature type="domain" description="VTT" evidence="9">
    <location>
        <begin position="36"/>
        <end position="160"/>
    </location>
</feature>
<protein>
    <recommendedName>
        <fullName evidence="9">VTT domain-containing protein</fullName>
    </recommendedName>
</protein>